<dbReference type="InterPro" id="IPR052897">
    <property type="entry name" value="Sec-Metab_Biosynth_Hydrolase"/>
</dbReference>
<dbReference type="InterPro" id="IPR000073">
    <property type="entry name" value="AB_hydrolase_1"/>
</dbReference>
<protein>
    <submittedName>
        <fullName evidence="3">Pimeloyl-ACP methyl ester carboxylesterase</fullName>
    </submittedName>
</protein>
<evidence type="ECO:0000313" key="3">
    <source>
        <dbReference type="EMBL" id="MBB3325472.1"/>
    </source>
</evidence>
<accession>A0A7W5JTK6</accession>
<dbReference type="InterPro" id="IPR029058">
    <property type="entry name" value="AB_hydrolase_fold"/>
</dbReference>
<feature type="signal peptide" evidence="1">
    <location>
        <begin position="1"/>
        <end position="34"/>
    </location>
</feature>
<dbReference type="Proteomes" id="UP000565572">
    <property type="component" value="Unassembled WGS sequence"/>
</dbReference>
<keyword evidence="1" id="KW-0732">Signal</keyword>
<gene>
    <name evidence="3" type="ORF">FHX39_000416</name>
</gene>
<dbReference type="Gene3D" id="3.40.50.1820">
    <property type="entry name" value="alpha/beta hydrolase"/>
    <property type="match status" value="1"/>
</dbReference>
<evidence type="ECO:0000259" key="2">
    <source>
        <dbReference type="Pfam" id="PF12697"/>
    </source>
</evidence>
<dbReference type="GO" id="GO:0003824">
    <property type="term" value="F:catalytic activity"/>
    <property type="evidence" value="ECO:0007669"/>
    <property type="project" value="UniProtKB-ARBA"/>
</dbReference>
<dbReference type="PANTHER" id="PTHR37017">
    <property type="entry name" value="AB HYDROLASE-1 DOMAIN-CONTAINING PROTEIN-RELATED"/>
    <property type="match status" value="1"/>
</dbReference>
<sequence length="289" mass="29868">MTGPETHDVKRRTVLATAAVATAAGALAPVAAHADTKATPSATSAAKDKPKGKKPTIVLVHGAFADASGFGDVIAILQRQGYTVHAPPNPLRGLKSDAASVKEFLGTIEGPIILGGHSYGGAVITNAATGNANVKALVYVSAYALAEHETAIQANALGNGAPPLLLEHLVLRPYPSAPAGDADVSIDPKFFRAVFAADLPRRQAAVMASAQRPVTFFSLGAESGPPAWKDIPSYFVVAKHDNAIPPAAERAMAKRAGSHTIELDSSHVAMTSHPKAVADLIRKAARAHR</sequence>
<dbReference type="PROSITE" id="PS51318">
    <property type="entry name" value="TAT"/>
    <property type="match status" value="1"/>
</dbReference>
<keyword evidence="4" id="KW-1185">Reference proteome</keyword>
<reference evidence="3 4" key="1">
    <citation type="submission" date="2020-08" db="EMBL/GenBank/DDBJ databases">
        <title>Sequencing the genomes of 1000 actinobacteria strains.</title>
        <authorList>
            <person name="Klenk H.-P."/>
        </authorList>
    </citation>
    <scope>NUCLEOTIDE SEQUENCE [LARGE SCALE GENOMIC DNA]</scope>
    <source>
        <strain evidence="3 4">DSM 11053</strain>
    </source>
</reference>
<dbReference type="PANTHER" id="PTHR37017:SF11">
    <property type="entry name" value="ESTERASE_LIPASE_THIOESTERASE DOMAIN-CONTAINING PROTEIN"/>
    <property type="match status" value="1"/>
</dbReference>
<proteinExistence type="predicted"/>
<dbReference type="AlphaFoldDB" id="A0A7W5JTK6"/>
<feature type="domain" description="AB hydrolase-1" evidence="2">
    <location>
        <begin position="57"/>
        <end position="279"/>
    </location>
</feature>
<comment type="caution">
    <text evidence="3">The sequence shown here is derived from an EMBL/GenBank/DDBJ whole genome shotgun (WGS) entry which is preliminary data.</text>
</comment>
<evidence type="ECO:0000256" key="1">
    <source>
        <dbReference type="SAM" id="SignalP"/>
    </source>
</evidence>
<feature type="chain" id="PRO_5031094883" evidence="1">
    <location>
        <begin position="35"/>
        <end position="289"/>
    </location>
</feature>
<dbReference type="SUPFAM" id="SSF53474">
    <property type="entry name" value="alpha/beta-Hydrolases"/>
    <property type="match status" value="1"/>
</dbReference>
<dbReference type="Pfam" id="PF12697">
    <property type="entry name" value="Abhydrolase_6"/>
    <property type="match status" value="1"/>
</dbReference>
<dbReference type="EMBL" id="JACHZG010000001">
    <property type="protein sequence ID" value="MBB3325472.1"/>
    <property type="molecule type" value="Genomic_DNA"/>
</dbReference>
<evidence type="ECO:0000313" key="4">
    <source>
        <dbReference type="Proteomes" id="UP000565572"/>
    </source>
</evidence>
<organism evidence="3 4">
    <name type="scientific">Microlunatus antarcticus</name>
    <dbReference type="NCBI Taxonomy" id="53388"/>
    <lineage>
        <taxon>Bacteria</taxon>
        <taxon>Bacillati</taxon>
        <taxon>Actinomycetota</taxon>
        <taxon>Actinomycetes</taxon>
        <taxon>Propionibacteriales</taxon>
        <taxon>Propionibacteriaceae</taxon>
        <taxon>Microlunatus</taxon>
    </lineage>
</organism>
<name>A0A7W5JTK6_9ACTN</name>
<dbReference type="RefSeq" id="WP_183336408.1">
    <property type="nucleotide sequence ID" value="NZ_JACHZG010000001.1"/>
</dbReference>
<dbReference type="InterPro" id="IPR006311">
    <property type="entry name" value="TAT_signal"/>
</dbReference>